<feature type="domain" description="Rieske" evidence="7">
    <location>
        <begin position="5"/>
        <end position="100"/>
    </location>
</feature>
<keyword evidence="2" id="KW-0479">Metal-binding</keyword>
<keyword evidence="1" id="KW-0001">2Fe-2S</keyword>
<keyword evidence="6" id="KW-0534">Nitrate assimilation</keyword>
<evidence type="ECO:0000256" key="4">
    <source>
        <dbReference type="ARBA" id="ARBA00023004"/>
    </source>
</evidence>
<accession>A0A2J7TM21</accession>
<dbReference type="InterPro" id="IPR017941">
    <property type="entry name" value="Rieske_2Fe-2S"/>
</dbReference>
<proteinExistence type="predicted"/>
<evidence type="ECO:0000256" key="3">
    <source>
        <dbReference type="ARBA" id="ARBA00023002"/>
    </source>
</evidence>
<evidence type="ECO:0000256" key="5">
    <source>
        <dbReference type="ARBA" id="ARBA00023014"/>
    </source>
</evidence>
<dbReference type="PROSITE" id="PS51296">
    <property type="entry name" value="RIESKE"/>
    <property type="match status" value="1"/>
</dbReference>
<dbReference type="GO" id="GO:0046872">
    <property type="term" value="F:metal ion binding"/>
    <property type="evidence" value="ECO:0007669"/>
    <property type="project" value="UniProtKB-KW"/>
</dbReference>
<dbReference type="NCBIfam" id="TIGR02378">
    <property type="entry name" value="nirD_assim_sml"/>
    <property type="match status" value="1"/>
</dbReference>
<dbReference type="Proteomes" id="UP000236286">
    <property type="component" value="Unassembled WGS sequence"/>
</dbReference>
<dbReference type="OrthoDB" id="9794175at2"/>
<dbReference type="Pfam" id="PF00355">
    <property type="entry name" value="Rieske"/>
    <property type="match status" value="1"/>
</dbReference>
<comment type="caution">
    <text evidence="8">The sequence shown here is derived from an EMBL/GenBank/DDBJ whole genome shotgun (WGS) entry which is preliminary data.</text>
</comment>
<dbReference type="GO" id="GO:0051537">
    <property type="term" value="F:2 iron, 2 sulfur cluster binding"/>
    <property type="evidence" value="ECO:0007669"/>
    <property type="project" value="UniProtKB-KW"/>
</dbReference>
<evidence type="ECO:0000259" key="7">
    <source>
        <dbReference type="PROSITE" id="PS51296"/>
    </source>
</evidence>
<dbReference type="GO" id="GO:0008942">
    <property type="term" value="F:nitrite reductase [NAD(P)H] activity"/>
    <property type="evidence" value="ECO:0007669"/>
    <property type="project" value="InterPro"/>
</dbReference>
<evidence type="ECO:0000313" key="8">
    <source>
        <dbReference type="EMBL" id="PNG27804.1"/>
    </source>
</evidence>
<dbReference type="AlphaFoldDB" id="A0A2J7TM21"/>
<protein>
    <submittedName>
        <fullName evidence="8">Nitrite reductase (NAD(P)H) small subunit</fullName>
    </submittedName>
</protein>
<evidence type="ECO:0000256" key="1">
    <source>
        <dbReference type="ARBA" id="ARBA00022714"/>
    </source>
</evidence>
<dbReference type="PANTHER" id="PTHR21496">
    <property type="entry name" value="FERREDOXIN-RELATED"/>
    <property type="match status" value="1"/>
</dbReference>
<organism evidence="8 9">
    <name type="scientific">Methylocella silvestris</name>
    <dbReference type="NCBI Taxonomy" id="199596"/>
    <lineage>
        <taxon>Bacteria</taxon>
        <taxon>Pseudomonadati</taxon>
        <taxon>Pseudomonadota</taxon>
        <taxon>Alphaproteobacteria</taxon>
        <taxon>Hyphomicrobiales</taxon>
        <taxon>Beijerinckiaceae</taxon>
        <taxon>Methylocella</taxon>
    </lineage>
</organism>
<evidence type="ECO:0000313" key="9">
    <source>
        <dbReference type="Proteomes" id="UP000236286"/>
    </source>
</evidence>
<reference evidence="8 9" key="1">
    <citation type="submission" date="2017-10" db="EMBL/GenBank/DDBJ databases">
        <title>Genome announcement of Methylocella silvestris TVC from permafrost.</title>
        <authorList>
            <person name="Wang J."/>
            <person name="Geng K."/>
            <person name="Ul-Haque F."/>
            <person name="Crombie A.T."/>
            <person name="Street L.E."/>
            <person name="Wookey P.A."/>
            <person name="Murrell J.C."/>
            <person name="Pratscher J."/>
        </authorList>
    </citation>
    <scope>NUCLEOTIDE SEQUENCE [LARGE SCALE GENOMIC DNA]</scope>
    <source>
        <strain evidence="8 9">TVC</strain>
    </source>
</reference>
<dbReference type="RefSeq" id="WP_102842112.1">
    <property type="nucleotide sequence ID" value="NZ_PDZR01000001.1"/>
</dbReference>
<keyword evidence="3" id="KW-0560">Oxidoreductase</keyword>
<dbReference type="Gene3D" id="2.102.10.10">
    <property type="entry name" value="Rieske [2Fe-2S] iron-sulphur domain"/>
    <property type="match status" value="1"/>
</dbReference>
<dbReference type="GO" id="GO:0042128">
    <property type="term" value="P:nitrate assimilation"/>
    <property type="evidence" value="ECO:0007669"/>
    <property type="project" value="UniProtKB-KW"/>
</dbReference>
<dbReference type="InterPro" id="IPR036922">
    <property type="entry name" value="Rieske_2Fe-2S_sf"/>
</dbReference>
<name>A0A2J7TM21_METSI</name>
<keyword evidence="4" id="KW-0408">Iron</keyword>
<evidence type="ECO:0000256" key="6">
    <source>
        <dbReference type="ARBA" id="ARBA00023063"/>
    </source>
</evidence>
<dbReference type="PANTHER" id="PTHR21496:SF23">
    <property type="entry name" value="3-PHENYLPROPIONATE_CINNAMIC ACID DIOXYGENASE FERREDOXIN SUBUNIT"/>
    <property type="match status" value="1"/>
</dbReference>
<dbReference type="InterPro" id="IPR012748">
    <property type="entry name" value="Rieske-like_NirD"/>
</dbReference>
<keyword evidence="5" id="KW-0411">Iron-sulfur</keyword>
<dbReference type="SUPFAM" id="SSF50022">
    <property type="entry name" value="ISP domain"/>
    <property type="match status" value="1"/>
</dbReference>
<sequence length="107" mass="11649">MTTKILIGSLDQIPKGEARNFMVRDREIAVYHTHAGEVYATQPGCPHKMGPLADGLIGGATILCPLHDRLFDLRTGQNLSGDCTDIQIYPVSLTEDGRIAMELEPAT</sequence>
<evidence type="ECO:0000256" key="2">
    <source>
        <dbReference type="ARBA" id="ARBA00022723"/>
    </source>
</evidence>
<gene>
    <name evidence="8" type="primary">nirD</name>
    <name evidence="8" type="ORF">CR492_02570</name>
</gene>
<dbReference type="EMBL" id="PDZR01000001">
    <property type="protein sequence ID" value="PNG27804.1"/>
    <property type="molecule type" value="Genomic_DNA"/>
</dbReference>